<dbReference type="EMBL" id="JAAMPI010000556">
    <property type="protein sequence ID" value="KAF4630381.1"/>
    <property type="molecule type" value="Genomic_DNA"/>
</dbReference>
<comment type="caution">
    <text evidence="4">The sequence shown here is derived from an EMBL/GenBank/DDBJ whole genome shotgun (WGS) entry which is preliminary data.</text>
</comment>
<keyword evidence="1" id="KW-0175">Coiled coil</keyword>
<dbReference type="AlphaFoldDB" id="A0A8H4RKC5"/>
<dbReference type="InterPro" id="IPR049207">
    <property type="entry name" value="DUF4246_N"/>
</dbReference>
<reference evidence="4 5" key="1">
    <citation type="submission" date="2020-03" db="EMBL/GenBank/DDBJ databases">
        <title>Draft Genome Sequence of Cudoniella acicularis.</title>
        <authorList>
            <person name="Buettner E."/>
            <person name="Kellner H."/>
        </authorList>
    </citation>
    <scope>NUCLEOTIDE SEQUENCE [LARGE SCALE GENOMIC DNA]</scope>
    <source>
        <strain evidence="4 5">DSM 108380</strain>
    </source>
</reference>
<sequence length="602" mass="68856">MSAMSRFDLPGLNLPLSWVPRSKSYKGPAEGEGRDLIKTALNETDMQDGWTRLPLTTLREITMMQIMNALTDKPGWEEKVFDNAIAEKWKAEAMATEDRDVTQKMMDWVIAELRWKADNFKKTGIVNVYNGDVVKSDVAISQDLKLSLRSAVEKLENIPVNRKDYHPGSDGKVLDLVHPSLFPLIYGRSRILHDRLLGLDDCIQNSGRGEVIAIPPKGEDNNTSVRRRGYPAPADPYSRKFQWLPCDVDISEPTRVTITSYINNLHPEYHPDLYSIIESVIGKAIPLWNRSLSPLIEHDFHQRINYSLAFSADPDDVSEEEKPQREANESENAYYERIWEWEENYRVAEQPEPEAFTPPKLANHIDLHKDYGHRGLQIIVKLANIELSPEKPTYDGGSWHVEGQMNEHICATALYYFDNENITESYLAFRQQSSTEDADDLGYPQGVHGWLEEVYGCENYGPGVQKIGTITCSENRLLTFPNVLQHQVQPFSLVDRSKHGHRKILALFLVDPGIRVISTANVPPQQKEWWAEEVDRQTGGTKKAIGGLSKELRDMIFEEAGDFPIAMEEAKELRLELMEERKHYSTRLEEAFEENTFSLCEH</sequence>
<evidence type="ECO:0000259" key="3">
    <source>
        <dbReference type="Pfam" id="PF21666"/>
    </source>
</evidence>
<gene>
    <name evidence="4" type="ORF">G7Y89_g7765</name>
</gene>
<dbReference type="Pfam" id="PF14033">
    <property type="entry name" value="DUF4246"/>
    <property type="match status" value="1"/>
</dbReference>
<keyword evidence="5" id="KW-1185">Reference proteome</keyword>
<feature type="coiled-coil region" evidence="1">
    <location>
        <begin position="567"/>
        <end position="594"/>
    </location>
</feature>
<dbReference type="InterPro" id="IPR025340">
    <property type="entry name" value="DUF4246"/>
</dbReference>
<organism evidence="4 5">
    <name type="scientific">Cudoniella acicularis</name>
    <dbReference type="NCBI Taxonomy" id="354080"/>
    <lineage>
        <taxon>Eukaryota</taxon>
        <taxon>Fungi</taxon>
        <taxon>Dikarya</taxon>
        <taxon>Ascomycota</taxon>
        <taxon>Pezizomycotina</taxon>
        <taxon>Leotiomycetes</taxon>
        <taxon>Helotiales</taxon>
        <taxon>Tricladiaceae</taxon>
        <taxon>Cudoniella</taxon>
    </lineage>
</organism>
<dbReference type="PANTHER" id="PTHR33119">
    <property type="entry name" value="IFI3P"/>
    <property type="match status" value="1"/>
</dbReference>
<feature type="domain" description="DUF4246" evidence="2">
    <location>
        <begin position="103"/>
        <end position="533"/>
    </location>
</feature>
<evidence type="ECO:0000313" key="4">
    <source>
        <dbReference type="EMBL" id="KAF4630381.1"/>
    </source>
</evidence>
<evidence type="ECO:0000313" key="5">
    <source>
        <dbReference type="Proteomes" id="UP000566819"/>
    </source>
</evidence>
<dbReference type="InterPro" id="IPR049192">
    <property type="entry name" value="DUF4246_C"/>
</dbReference>
<proteinExistence type="predicted"/>
<evidence type="ECO:0000256" key="1">
    <source>
        <dbReference type="SAM" id="Coils"/>
    </source>
</evidence>
<dbReference type="OrthoDB" id="415532at2759"/>
<accession>A0A8H4RKC5</accession>
<evidence type="ECO:0000259" key="2">
    <source>
        <dbReference type="Pfam" id="PF14033"/>
    </source>
</evidence>
<dbReference type="Pfam" id="PF21666">
    <property type="entry name" value="DUF4246_N"/>
    <property type="match status" value="1"/>
</dbReference>
<dbReference type="Proteomes" id="UP000566819">
    <property type="component" value="Unassembled WGS sequence"/>
</dbReference>
<feature type="domain" description="DUF4246" evidence="3">
    <location>
        <begin position="9"/>
        <end position="92"/>
    </location>
</feature>
<name>A0A8H4RKC5_9HELO</name>
<protein>
    <submittedName>
        <fullName evidence="4">Uncharacterized protein</fullName>
    </submittedName>
</protein>
<dbReference type="PANTHER" id="PTHR33119:SF1">
    <property type="entry name" value="FE2OG DIOXYGENASE DOMAIN-CONTAINING PROTEIN"/>
    <property type="match status" value="1"/>
</dbReference>